<evidence type="ECO:0000313" key="1">
    <source>
        <dbReference type="EMBL" id="CEK86277.1"/>
    </source>
</evidence>
<dbReference type="EMBL" id="HACG01039413">
    <property type="protein sequence ID" value="CEK86278.1"/>
    <property type="molecule type" value="Transcribed_RNA"/>
</dbReference>
<gene>
    <name evidence="2" type="primary">ORF152937</name>
    <name evidence="1" type="synonym">ORF152931</name>
</gene>
<feature type="non-terminal residue" evidence="2">
    <location>
        <position position="58"/>
    </location>
</feature>
<dbReference type="EMBL" id="HACG01039412">
    <property type="protein sequence ID" value="CEK86277.1"/>
    <property type="molecule type" value="Transcribed_RNA"/>
</dbReference>
<organism evidence="2">
    <name type="scientific">Arion vulgaris</name>
    <dbReference type="NCBI Taxonomy" id="1028688"/>
    <lineage>
        <taxon>Eukaryota</taxon>
        <taxon>Metazoa</taxon>
        <taxon>Spiralia</taxon>
        <taxon>Lophotrochozoa</taxon>
        <taxon>Mollusca</taxon>
        <taxon>Gastropoda</taxon>
        <taxon>Heterobranchia</taxon>
        <taxon>Euthyneura</taxon>
        <taxon>Panpulmonata</taxon>
        <taxon>Eupulmonata</taxon>
        <taxon>Stylommatophora</taxon>
        <taxon>Helicina</taxon>
        <taxon>Arionoidea</taxon>
        <taxon>Arionidae</taxon>
        <taxon>Arion</taxon>
    </lineage>
</organism>
<proteinExistence type="predicted"/>
<reference evidence="2" key="1">
    <citation type="submission" date="2014-12" db="EMBL/GenBank/DDBJ databases">
        <title>Insight into the proteome of Arion vulgaris.</title>
        <authorList>
            <person name="Aradska J."/>
            <person name="Bulat T."/>
            <person name="Smidak R."/>
            <person name="Sarate P."/>
            <person name="Gangsoo J."/>
            <person name="Sialana F."/>
            <person name="Bilban M."/>
            <person name="Lubec G."/>
        </authorList>
    </citation>
    <scope>NUCLEOTIDE SEQUENCE</scope>
    <source>
        <tissue evidence="2">Skin</tissue>
    </source>
</reference>
<name>A0A0B7AZR6_9EUPU</name>
<dbReference type="AlphaFoldDB" id="A0A0B7AZR6"/>
<accession>A0A0B7AZR6</accession>
<evidence type="ECO:0000313" key="2">
    <source>
        <dbReference type="EMBL" id="CEK86278.1"/>
    </source>
</evidence>
<sequence length="58" mass="6580">MQSCVVIMASKILDSLETNQLRNTSDGQTFDCYLRLLGELKMDKGDVRRSLPDCLLDE</sequence>
<protein>
    <submittedName>
        <fullName evidence="2">Uncharacterized protein</fullName>
    </submittedName>
</protein>